<feature type="non-terminal residue" evidence="2">
    <location>
        <position position="1"/>
    </location>
</feature>
<accession>A0ABR2H8R6</accession>
<keyword evidence="1" id="KW-0812">Transmembrane</keyword>
<proteinExistence type="predicted"/>
<keyword evidence="1" id="KW-1133">Transmembrane helix</keyword>
<evidence type="ECO:0000313" key="2">
    <source>
        <dbReference type="EMBL" id="KAK8841967.1"/>
    </source>
</evidence>
<comment type="caution">
    <text evidence="2">The sequence shown here is derived from an EMBL/GenBank/DDBJ whole genome shotgun (WGS) entry which is preliminary data.</text>
</comment>
<sequence>ITICYRNCPASIKGEEIIVFNADDISAKIKNYLSDAKTNIYFYNASKFIFSFDLKIFRGHVVEFRKLVDTNSVLLEIDSTDSEKMSESLIFKNVDVLFCSSLKSPELKVGSLEIEQAKINLYLIDSKLISEKVITDKSIQVFNSIDIVNNNTISNPELQLIANSNSKLSIQVIDNGAILTNDEVTIAISFSENHPTKLFNLFDATFCEIECKCSEISKIIQFSFSNMNNLHFSGNWPKAAVFDVTSFDPIKLVSNSTVLPVSLVSSNQAIITVTQSETTITGDVYSSIVFTNDEESNQNRKTVIFEKIFEGSSLDLGSSFYDITLSDLTTDISGSGMLPFIFRIGEGGISTLTVLNSPQLATAGNTGVTIYPDFDSALPDDKLSNLLAKKWTILTLAGVTFPSNEIRVEMRNEPFIHGFVKGDSCFTCKIEDNSVTLSATSPSLLPLNVCYGDCSSIDAIKIGTIDSLSSYVSKGVNRLHLHIEASQLQLVDLSGFDLAEAAITGYNGCSLNSIRMSDKPRVSRIALDGLNLGTTVFSAKEISFSGCKAQESSTFTLNNCDKIECDDDFVLHILPHISSSTTVKTVTYKMEKFNSVTISDDKFVLHELNSNDSRNPSELKREFIGFLDIVYDVGKRQGYDNNNLNLTMSTKNPPSFNVSFVNQQSSSISSVPELLLLSWSQTKEADFKCYFMFNHIDSKIVLTSGYRPQQLVPVGTGILSYETSYENSPRLCSTLESDKGLCPEDSQHVSFDKLNDKLRDSNDEIISVYIKSQRDNCPSIDLANVNEKVSLFTGLSNDLSDYIEISSSQSPNMESTETTFKHLIVKKATAQTSQLALANVEIYDSKVDSSFNDVELKAHDLYCEYQILSSFGSLSISNDLILNGSLSSEKATVNSNRLTATIESDCSLLLGEKSVSIGETKFLFSSTKDDYNAVFDFGQNVKNVNVNKDNDASLSIIPKIEIRKSSNAMFTFSNNWKSEASRSSIILFTHLSNNKIYLTGENTPASFVSNGDISLISKGENVGIDGYIEMQSPSSINVQYEGTAKSKISVTQRITIGNDINIKFSQPSIEFDVFGIESKSDESPKFVGTELFSNLEGDSLFVVQKAMKNAKISPDYKIEIPITADVSDNKLTSYYSSKHLLMKVNPADAKSATPKSIELIGKLPTSQGITKDNIDINVDESTGEISLRLKKNPLEKTTTFCYETSNDGICQHKITDENIDNLESLLPSGPGVLKFIFGKENNKVLNLGIEKIKGSTVIIEQESDGQLSVQLNLGEGVISTLSLNKVFGVSTSSTFMIDRIELQNGAKFNEIKKIDLINIDYKSVWKESPIEPCDNHIILNLTGSSLLFTNSGFVVDTDSEIQFSSYPNLAFQLTESSTPTKLEASEDLSDLREVTIYSETNKFVLGSNWASSSGAPKINIVFGNDVKLNELFVKTSSYPFVQLPQLMQAETIQIEKSVLPYKVPLPTVTFDSINSKLDFSHVKNEPEKVKVTFESLVLHGSSSLSVKEISSLKYLNDDGGYAIYIQKVEIQDGSAVSLNNVIIHDSLEINGNSSLKGRYDVSKIAMKWKLNRIPKIELDENSNKVIEKIEFIFDDPDFKEGDENSYNRYLSGKSFEIVKSHSISKCNNLKTVFKFVSQKVPSFGHESIFNVNCNNGNLVIVGARKVEAPVDKNEKLKKYLLIVVVAFDAILFIIICALLVILCIRGRQNPNEEPSLNMISHSNLLLA</sequence>
<dbReference type="Proteomes" id="UP001470230">
    <property type="component" value="Unassembled WGS sequence"/>
</dbReference>
<dbReference type="EMBL" id="JAPFFF010000040">
    <property type="protein sequence ID" value="KAK8841967.1"/>
    <property type="molecule type" value="Genomic_DNA"/>
</dbReference>
<keyword evidence="1" id="KW-0472">Membrane</keyword>
<reference evidence="2 3" key="1">
    <citation type="submission" date="2024-04" db="EMBL/GenBank/DDBJ databases">
        <title>Tritrichomonas musculus Genome.</title>
        <authorList>
            <person name="Alves-Ferreira E."/>
            <person name="Grigg M."/>
            <person name="Lorenzi H."/>
            <person name="Galac M."/>
        </authorList>
    </citation>
    <scope>NUCLEOTIDE SEQUENCE [LARGE SCALE GENOMIC DNA]</scope>
    <source>
        <strain evidence="2 3">EAF2021</strain>
    </source>
</reference>
<name>A0ABR2H8R6_9EUKA</name>
<gene>
    <name evidence="2" type="ORF">M9Y10_026924</name>
</gene>
<evidence type="ECO:0000256" key="1">
    <source>
        <dbReference type="SAM" id="Phobius"/>
    </source>
</evidence>
<protein>
    <submittedName>
        <fullName evidence="2">Uncharacterized protein</fullName>
    </submittedName>
</protein>
<keyword evidence="3" id="KW-1185">Reference proteome</keyword>
<organism evidence="2 3">
    <name type="scientific">Tritrichomonas musculus</name>
    <dbReference type="NCBI Taxonomy" id="1915356"/>
    <lineage>
        <taxon>Eukaryota</taxon>
        <taxon>Metamonada</taxon>
        <taxon>Parabasalia</taxon>
        <taxon>Tritrichomonadida</taxon>
        <taxon>Tritrichomonadidae</taxon>
        <taxon>Tritrichomonas</taxon>
    </lineage>
</organism>
<evidence type="ECO:0000313" key="3">
    <source>
        <dbReference type="Proteomes" id="UP001470230"/>
    </source>
</evidence>
<feature type="transmembrane region" description="Helical" evidence="1">
    <location>
        <begin position="1679"/>
        <end position="1704"/>
    </location>
</feature>